<reference evidence="3 4" key="1">
    <citation type="journal article" date="2013" name="BMC Genomics">
        <title>The miniature genome of a carnivorous plant Genlisea aurea contains a low number of genes and short non-coding sequences.</title>
        <authorList>
            <person name="Leushkin E.V."/>
            <person name="Sutormin R.A."/>
            <person name="Nabieva E.R."/>
            <person name="Penin A.A."/>
            <person name="Kondrashov A.S."/>
            <person name="Logacheva M.D."/>
        </authorList>
    </citation>
    <scope>NUCLEOTIDE SEQUENCE [LARGE SCALE GENOMIC DNA]</scope>
</reference>
<dbReference type="InterPro" id="IPR008700">
    <property type="entry name" value="TypeIII_avirulence_cleave"/>
</dbReference>
<proteinExistence type="predicted"/>
<evidence type="ECO:0000256" key="1">
    <source>
        <dbReference type="SAM" id="MobiDB-lite"/>
    </source>
</evidence>
<dbReference type="GO" id="GO:0005886">
    <property type="term" value="C:plasma membrane"/>
    <property type="evidence" value="ECO:0007669"/>
    <property type="project" value="TreeGrafter"/>
</dbReference>
<comment type="caution">
    <text evidence="3">The sequence shown here is derived from an EMBL/GenBank/DDBJ whole genome shotgun (WGS) entry which is preliminary data.</text>
</comment>
<dbReference type="AlphaFoldDB" id="S8D3F7"/>
<name>S8D3F7_9LAMI</name>
<accession>S8D3F7</accession>
<feature type="domain" description="RIN4 pathogenic type III effector avirulence factor Avr cleavage site" evidence="2">
    <location>
        <begin position="45"/>
        <end position="77"/>
    </location>
</feature>
<feature type="compositionally biased region" description="Low complexity" evidence="1">
    <location>
        <begin position="91"/>
        <end position="101"/>
    </location>
</feature>
<evidence type="ECO:0000259" key="2">
    <source>
        <dbReference type="Pfam" id="PF05627"/>
    </source>
</evidence>
<feature type="non-terminal residue" evidence="3">
    <location>
        <position position="1"/>
    </location>
</feature>
<organism evidence="3 4">
    <name type="scientific">Genlisea aurea</name>
    <dbReference type="NCBI Taxonomy" id="192259"/>
    <lineage>
        <taxon>Eukaryota</taxon>
        <taxon>Viridiplantae</taxon>
        <taxon>Streptophyta</taxon>
        <taxon>Embryophyta</taxon>
        <taxon>Tracheophyta</taxon>
        <taxon>Spermatophyta</taxon>
        <taxon>Magnoliopsida</taxon>
        <taxon>eudicotyledons</taxon>
        <taxon>Gunneridae</taxon>
        <taxon>Pentapetalae</taxon>
        <taxon>asterids</taxon>
        <taxon>lamiids</taxon>
        <taxon>Lamiales</taxon>
        <taxon>Lentibulariaceae</taxon>
        <taxon>Genlisea</taxon>
    </lineage>
</organism>
<dbReference type="InterPro" id="IPR040387">
    <property type="entry name" value="RIN4/NOI4"/>
</dbReference>
<keyword evidence="4" id="KW-1185">Reference proteome</keyword>
<protein>
    <recommendedName>
        <fullName evidence="2">RIN4 pathogenic type III effector avirulence factor Avr cleavage site domain-containing protein</fullName>
    </recommendedName>
</protein>
<evidence type="ECO:0000313" key="3">
    <source>
        <dbReference type="EMBL" id="EPS57233.1"/>
    </source>
</evidence>
<dbReference type="OrthoDB" id="884875at2759"/>
<dbReference type="Pfam" id="PF05627">
    <property type="entry name" value="AvrRpt-cleavage"/>
    <property type="match status" value="1"/>
</dbReference>
<feature type="region of interest" description="Disordered" evidence="1">
    <location>
        <begin position="1"/>
        <end position="59"/>
    </location>
</feature>
<feature type="region of interest" description="Disordered" evidence="1">
    <location>
        <begin position="80"/>
        <end position="101"/>
    </location>
</feature>
<evidence type="ECO:0000313" key="4">
    <source>
        <dbReference type="Proteomes" id="UP000015453"/>
    </source>
</evidence>
<dbReference type="EMBL" id="AUSU01010471">
    <property type="protein sequence ID" value="EPS57233.1"/>
    <property type="molecule type" value="Genomic_DNA"/>
</dbReference>
<dbReference type="PANTHER" id="PTHR33159:SF6">
    <property type="entry name" value="RPM1-INTERACTING PROTEIN 4"/>
    <property type="match status" value="1"/>
</dbReference>
<sequence length="113" mass="12262">FERSSPLHHQAKFGGQGTPSRDSSHGSGGKSRMRTPSRGDETVDQGTTVPPFGHWNLNDPESAEQYTAIFDKIHDEKFAMASNTPNHPSHAAAASRGAPANADKTKACCFPWW</sequence>
<dbReference type="PANTHER" id="PTHR33159">
    <property type="entry name" value="RPM1-INTERACTING PROTEIN 4 (RIN4) FAMILY PROTEIN"/>
    <property type="match status" value="1"/>
</dbReference>
<gene>
    <name evidence="3" type="ORF">M569_17587</name>
</gene>
<dbReference type="Proteomes" id="UP000015453">
    <property type="component" value="Unassembled WGS sequence"/>
</dbReference>